<organism evidence="8 9">
    <name type="scientific">Cinchona calisaya</name>
    <dbReference type="NCBI Taxonomy" id="153742"/>
    <lineage>
        <taxon>Eukaryota</taxon>
        <taxon>Viridiplantae</taxon>
        <taxon>Streptophyta</taxon>
        <taxon>Embryophyta</taxon>
        <taxon>Tracheophyta</taxon>
        <taxon>Spermatophyta</taxon>
        <taxon>Magnoliopsida</taxon>
        <taxon>eudicotyledons</taxon>
        <taxon>Gunneridae</taxon>
        <taxon>Pentapetalae</taxon>
        <taxon>asterids</taxon>
        <taxon>lamiids</taxon>
        <taxon>Gentianales</taxon>
        <taxon>Rubiaceae</taxon>
        <taxon>Cinchonoideae</taxon>
        <taxon>Cinchoneae</taxon>
        <taxon>Cinchona</taxon>
    </lineage>
</organism>
<evidence type="ECO:0000256" key="6">
    <source>
        <dbReference type="SAM" id="MobiDB-lite"/>
    </source>
</evidence>
<gene>
    <name evidence="8" type="ORF">ACH5RR_020999</name>
</gene>
<dbReference type="AlphaFoldDB" id="A0ABD2ZJC7"/>
<proteinExistence type="predicted"/>
<name>A0ABD2ZJC7_9GENT</name>
<dbReference type="PROSITE" id="PS51369">
    <property type="entry name" value="TCP"/>
    <property type="match status" value="1"/>
</dbReference>
<protein>
    <recommendedName>
        <fullName evidence="7">TCP domain-containing protein</fullName>
    </recommendedName>
</protein>
<reference evidence="8 9" key="1">
    <citation type="submission" date="2024-11" db="EMBL/GenBank/DDBJ databases">
        <title>A near-complete genome assembly of Cinchona calisaya.</title>
        <authorList>
            <person name="Lian D.C."/>
            <person name="Zhao X.W."/>
            <person name="Wei L."/>
        </authorList>
    </citation>
    <scope>NUCLEOTIDE SEQUENCE [LARGE SCALE GENOMIC DNA]</scope>
    <source>
        <tissue evidence="8">Nenye</tissue>
    </source>
</reference>
<evidence type="ECO:0000256" key="5">
    <source>
        <dbReference type="ARBA" id="ARBA00023242"/>
    </source>
</evidence>
<comment type="caution">
    <text evidence="8">The sequence shown here is derived from an EMBL/GenBank/DDBJ whole genome shotgun (WGS) entry which is preliminary data.</text>
</comment>
<keyword evidence="4" id="KW-0804">Transcription</keyword>
<evidence type="ECO:0000256" key="1">
    <source>
        <dbReference type="ARBA" id="ARBA00004123"/>
    </source>
</evidence>
<dbReference type="Proteomes" id="UP001630127">
    <property type="component" value="Unassembled WGS sequence"/>
</dbReference>
<dbReference type="PANTHER" id="PTHR31072">
    <property type="entry name" value="TRANSCRIPTION FACTOR TCP4-RELATED"/>
    <property type="match status" value="1"/>
</dbReference>
<dbReference type="Pfam" id="PF03634">
    <property type="entry name" value="TCP"/>
    <property type="match status" value="1"/>
</dbReference>
<evidence type="ECO:0000313" key="8">
    <source>
        <dbReference type="EMBL" id="KAL3518410.1"/>
    </source>
</evidence>
<keyword evidence="5" id="KW-0539">Nucleus</keyword>
<keyword evidence="3" id="KW-0238">DNA-binding</keyword>
<dbReference type="InterPro" id="IPR005333">
    <property type="entry name" value="Transcription_factor_TCP"/>
</dbReference>
<comment type="subcellular location">
    <subcellularLocation>
        <location evidence="1">Nucleus</location>
    </subcellularLocation>
</comment>
<feature type="compositionally biased region" description="Polar residues" evidence="6">
    <location>
        <begin position="22"/>
        <end position="32"/>
    </location>
</feature>
<dbReference type="GO" id="GO:0003677">
    <property type="term" value="F:DNA binding"/>
    <property type="evidence" value="ECO:0007669"/>
    <property type="project" value="UniProtKB-KW"/>
</dbReference>
<accession>A0ABD2ZJC7</accession>
<dbReference type="InterPro" id="IPR017887">
    <property type="entry name" value="TF_TCP_subgr"/>
</dbReference>
<sequence length="191" mass="20933">MAPPFTATTTAAPATETATPTKYYSTPILNNASHSTPPSSTQDPSQLAPSSPLRCSEQKRKRRRSSSSHEHGKGRSQNKVKSAARNGHRVRLPALCAARIFQLTRELGHRTNGQTVEWLLRNVRLPSASETSSAVVAPPPTTTTLAQFPKLEPYELFPAEEEDGLFETMSFTSLLMQAEKIEGKVNDVVFN</sequence>
<evidence type="ECO:0000259" key="7">
    <source>
        <dbReference type="PROSITE" id="PS51369"/>
    </source>
</evidence>
<keyword evidence="2" id="KW-0805">Transcription regulation</keyword>
<evidence type="ECO:0000256" key="4">
    <source>
        <dbReference type="ARBA" id="ARBA00023163"/>
    </source>
</evidence>
<feature type="compositionally biased region" description="Low complexity" evidence="6">
    <location>
        <begin position="33"/>
        <end position="46"/>
    </location>
</feature>
<dbReference type="EMBL" id="JBJUIK010000009">
    <property type="protein sequence ID" value="KAL3518410.1"/>
    <property type="molecule type" value="Genomic_DNA"/>
</dbReference>
<dbReference type="GO" id="GO:0005634">
    <property type="term" value="C:nucleus"/>
    <property type="evidence" value="ECO:0007669"/>
    <property type="project" value="UniProtKB-SubCell"/>
</dbReference>
<evidence type="ECO:0000256" key="2">
    <source>
        <dbReference type="ARBA" id="ARBA00023015"/>
    </source>
</evidence>
<feature type="compositionally biased region" description="Low complexity" evidence="6">
    <location>
        <begin position="1"/>
        <end position="21"/>
    </location>
</feature>
<evidence type="ECO:0000256" key="3">
    <source>
        <dbReference type="ARBA" id="ARBA00023125"/>
    </source>
</evidence>
<feature type="region of interest" description="Disordered" evidence="6">
    <location>
        <begin position="1"/>
        <end position="87"/>
    </location>
</feature>
<feature type="domain" description="TCP" evidence="7">
    <location>
        <begin position="72"/>
        <end position="130"/>
    </location>
</feature>
<evidence type="ECO:0000313" key="9">
    <source>
        <dbReference type="Proteomes" id="UP001630127"/>
    </source>
</evidence>
<keyword evidence="9" id="KW-1185">Reference proteome</keyword>
<dbReference type="PANTHER" id="PTHR31072:SF143">
    <property type="entry name" value="TCP DOMAIN-CONTAINING PROTEIN"/>
    <property type="match status" value="1"/>
</dbReference>